<comment type="caution">
    <text evidence="1">The sequence shown here is derived from an EMBL/GenBank/DDBJ whole genome shotgun (WGS) entry which is preliminary data.</text>
</comment>
<dbReference type="SUPFAM" id="SSF51735">
    <property type="entry name" value="NAD(P)-binding Rossmann-fold domains"/>
    <property type="match status" value="1"/>
</dbReference>
<reference evidence="2" key="1">
    <citation type="journal article" date="2019" name="Int. J. Syst. Evol. Microbiol.">
        <title>The Global Catalogue of Microorganisms (GCM) 10K type strain sequencing project: providing services to taxonomists for standard genome sequencing and annotation.</title>
        <authorList>
            <consortium name="The Broad Institute Genomics Platform"/>
            <consortium name="The Broad Institute Genome Sequencing Center for Infectious Disease"/>
            <person name="Wu L."/>
            <person name="Ma J."/>
        </authorList>
    </citation>
    <scope>NUCLEOTIDE SEQUENCE [LARGE SCALE GENOMIC DNA]</scope>
    <source>
        <strain evidence="2">CGMCC 4.1621</strain>
    </source>
</reference>
<gene>
    <name evidence="1" type="ORF">ACFQIC_03420</name>
</gene>
<dbReference type="NCBIfam" id="NF006141">
    <property type="entry name" value="PRK08291.1"/>
    <property type="match status" value="1"/>
</dbReference>
<dbReference type="Pfam" id="PF02423">
    <property type="entry name" value="OCD_Mu_crystall"/>
    <property type="match status" value="1"/>
</dbReference>
<name>A0ABW2EJA5_9BACI</name>
<dbReference type="InterPro" id="IPR023401">
    <property type="entry name" value="ODC_N"/>
</dbReference>
<evidence type="ECO:0000313" key="2">
    <source>
        <dbReference type="Proteomes" id="UP001596410"/>
    </source>
</evidence>
<dbReference type="InterPro" id="IPR003462">
    <property type="entry name" value="ODC_Mu_crystall"/>
</dbReference>
<dbReference type="InterPro" id="IPR036291">
    <property type="entry name" value="NAD(P)-bd_dom_sf"/>
</dbReference>
<dbReference type="PIRSF" id="PIRSF001439">
    <property type="entry name" value="CryM"/>
    <property type="match status" value="1"/>
</dbReference>
<dbReference type="EMBL" id="JBHSZV010000010">
    <property type="protein sequence ID" value="MFC7060920.1"/>
    <property type="molecule type" value="Genomic_DNA"/>
</dbReference>
<organism evidence="1 2">
    <name type="scientific">Halobacillus seohaensis</name>
    <dbReference type="NCBI Taxonomy" id="447421"/>
    <lineage>
        <taxon>Bacteria</taxon>
        <taxon>Bacillati</taxon>
        <taxon>Bacillota</taxon>
        <taxon>Bacilli</taxon>
        <taxon>Bacillales</taxon>
        <taxon>Bacillaceae</taxon>
        <taxon>Halobacillus</taxon>
    </lineage>
</organism>
<dbReference type="RefSeq" id="WP_204708730.1">
    <property type="nucleotide sequence ID" value="NZ_JBHSZV010000010.1"/>
</dbReference>
<keyword evidence="2" id="KW-1185">Reference proteome</keyword>
<evidence type="ECO:0000313" key="1">
    <source>
        <dbReference type="EMBL" id="MFC7060920.1"/>
    </source>
</evidence>
<dbReference type="PANTHER" id="PTHR13812:SF19">
    <property type="entry name" value="KETIMINE REDUCTASE MU-CRYSTALLIN"/>
    <property type="match status" value="1"/>
</dbReference>
<dbReference type="Proteomes" id="UP001596410">
    <property type="component" value="Unassembled WGS sequence"/>
</dbReference>
<sequence>MGTIRLYDRDRIDNVIRLDTNLIAVIEAAFSNLSTKKVTMPPIMRIDVPENNGEVDIKSAYIEGLDTFAVKLSSGFFNNPQLGLPSANGMMILLSAITGEPKAIFADNGLLTDLRTAAAGTVASKYLSRKDSRVVGVIGTGSQARYQLESLVNIRPIDKVYVYGRTKENMVKYQKEMEEKLGLAVELSKSAKNVVENSDIVVTTTPSTDPIIHADWLHSGIHITAMGSDAEHKQELDTKVLEKADLFVCDVLEQSLRLGELRTCANEKVKEATVELGEITTGMKAGRLSDDQITVCDLTGTGVQDTAIARYAYQLMEYKEADDREGS</sequence>
<dbReference type="Gene3D" id="3.30.1780.10">
    <property type="entry name" value="ornithine cyclodeaminase, domain 1"/>
    <property type="match status" value="1"/>
</dbReference>
<accession>A0ABW2EJA5</accession>
<dbReference type="Gene3D" id="3.40.50.720">
    <property type="entry name" value="NAD(P)-binding Rossmann-like Domain"/>
    <property type="match status" value="1"/>
</dbReference>
<dbReference type="PANTHER" id="PTHR13812">
    <property type="entry name" value="KETIMINE REDUCTASE MU-CRYSTALLIN"/>
    <property type="match status" value="1"/>
</dbReference>
<proteinExistence type="predicted"/>
<protein>
    <submittedName>
        <fullName evidence="1">Cyclodeaminase</fullName>
    </submittedName>
</protein>